<proteinExistence type="predicted"/>
<evidence type="ECO:0000256" key="8">
    <source>
        <dbReference type="PROSITE-ProRule" id="PRU00043"/>
    </source>
</evidence>
<dbReference type="GO" id="GO:0034332">
    <property type="term" value="P:adherens junction organization"/>
    <property type="evidence" value="ECO:0007669"/>
    <property type="project" value="TreeGrafter"/>
</dbReference>
<feature type="domain" description="Cadherin" evidence="11">
    <location>
        <begin position="170"/>
        <end position="263"/>
    </location>
</feature>
<organism evidence="12 13">
    <name type="scientific">Glossina brevipalpis</name>
    <dbReference type="NCBI Taxonomy" id="37001"/>
    <lineage>
        <taxon>Eukaryota</taxon>
        <taxon>Metazoa</taxon>
        <taxon>Ecdysozoa</taxon>
        <taxon>Arthropoda</taxon>
        <taxon>Hexapoda</taxon>
        <taxon>Insecta</taxon>
        <taxon>Pterygota</taxon>
        <taxon>Neoptera</taxon>
        <taxon>Endopterygota</taxon>
        <taxon>Diptera</taxon>
        <taxon>Brachycera</taxon>
        <taxon>Muscomorpha</taxon>
        <taxon>Hippoboscoidea</taxon>
        <taxon>Glossinidae</taxon>
        <taxon>Glossina</taxon>
    </lineage>
</organism>
<dbReference type="PROSITE" id="PS00232">
    <property type="entry name" value="CADHERIN_1"/>
    <property type="match status" value="1"/>
</dbReference>
<sequence length="926" mass="107855">MKILQNCLLLLQNYLIFIKFIKADNEIVDCTNREMVFSIFNEPIELSIRGVIKIYEDVTIDEITTISNNEFSYNYIDARLEYSKQNDNKTKNLIIFANKYFENYAKEQTATRITLKIGLKCDMGREKILIFFQPLKEGNYFSPIFSQLEYEFVIPTPIFAAFDLTAFQEISATDDDLTNNQISFTSNVSSVLYHIAVGTKNQTTPDKKTYFANLILKRIFMELPQQIQFDIIATDNGIPSRSSKAVIKIRADPLNSLPVQPKFKQTLYKGFIDYNLKMKPLLIELENGTYSKDVRFILIGKDTQGFRLKDQRDGFILIEWNSKSINKNVILQKKLWEMELKGQHERYREFSKTAILIELADFEGNFHFMKNIYEGFINETGNLYIDVITFNPIIYQPEIEFQINMNIYNLTTNLRIFKNNITLELLDTSIVRHITTVSYIKLGLQATWLHLKANTQIIIKLPQLELRPESNTISSSNGNHVEKSIMFKHIEEERHYYGILNLTFNENCTFHVINQWPQGKEFFYLNESSRNLDLIPVDREDRIFDNFIKPYIVIKLRLVCKKTLNFVGLQTQSFNQFLPNFENEHLNNIFDEHEIPYSSSLMWLYLIIDDINDNTPEFQGIENDLLLAYPVADMPSFIYPECIIHLNATDKDIDLNAQIIYKMRDNPFFDIENKTGQIYPLVNGLKEGESTELLIQAIDRNGQGLKKELRLSIKALSESFYILVTLRENVKKSINEITENLNNITDLRIQVIKLLYVPRTVLEKTPKNTNVFIYKAWICAFKDNQPILSKYLKKTLNTTMDYIMNLESFEEIHLSNNTAQNSSIFVNYYLVFILCLFIVYSGCMALLIWYFYCTHSTLKCNTIIPAISSQYLQHNDTINDTIISATDSYPKRDKANDCLSSKSSKSHIKFNDSMKSTIEVLQNVNS</sequence>
<keyword evidence="13" id="KW-1185">Reference proteome</keyword>
<dbReference type="GO" id="GO:0045296">
    <property type="term" value="F:cadherin binding"/>
    <property type="evidence" value="ECO:0007669"/>
    <property type="project" value="TreeGrafter"/>
</dbReference>
<dbReference type="GO" id="GO:0016339">
    <property type="term" value="P:calcium-dependent cell-cell adhesion via plasma membrane cell adhesion molecules"/>
    <property type="evidence" value="ECO:0007669"/>
    <property type="project" value="TreeGrafter"/>
</dbReference>
<name>A0A1A9WTK8_9MUSC</name>
<evidence type="ECO:0000256" key="1">
    <source>
        <dbReference type="ARBA" id="ARBA00004167"/>
    </source>
</evidence>
<reference evidence="12" key="2">
    <citation type="submission" date="2020-05" db="UniProtKB">
        <authorList>
            <consortium name="EnsemblMetazoa"/>
        </authorList>
    </citation>
    <scope>IDENTIFICATION</scope>
    <source>
        <strain evidence="12">IAEA</strain>
    </source>
</reference>
<evidence type="ECO:0000256" key="7">
    <source>
        <dbReference type="ARBA" id="ARBA00023136"/>
    </source>
</evidence>
<dbReference type="Gene3D" id="2.60.40.60">
    <property type="entry name" value="Cadherins"/>
    <property type="match status" value="2"/>
</dbReference>
<protein>
    <recommendedName>
        <fullName evidence="11">Cadherin domain-containing protein</fullName>
    </recommendedName>
</protein>
<dbReference type="EnsemblMetazoa" id="GBRI031474-RA">
    <property type="protein sequence ID" value="GBRI031474-PA"/>
    <property type="gene ID" value="GBRI031474"/>
</dbReference>
<feature type="domain" description="Cadherin" evidence="11">
    <location>
        <begin position="643"/>
        <end position="760"/>
    </location>
</feature>
<keyword evidence="7 9" id="KW-0472">Membrane</keyword>
<dbReference type="InterPro" id="IPR002126">
    <property type="entry name" value="Cadherin-like_dom"/>
</dbReference>
<dbReference type="VEuPathDB" id="VectorBase:GBRI031474"/>
<dbReference type="GO" id="GO:0007156">
    <property type="term" value="P:homophilic cell adhesion via plasma membrane adhesion molecules"/>
    <property type="evidence" value="ECO:0007669"/>
    <property type="project" value="InterPro"/>
</dbReference>
<feature type="signal peptide" evidence="10">
    <location>
        <begin position="1"/>
        <end position="23"/>
    </location>
</feature>
<evidence type="ECO:0000256" key="4">
    <source>
        <dbReference type="ARBA" id="ARBA00022737"/>
    </source>
</evidence>
<dbReference type="GO" id="GO:0016477">
    <property type="term" value="P:cell migration"/>
    <property type="evidence" value="ECO:0007669"/>
    <property type="project" value="TreeGrafter"/>
</dbReference>
<dbReference type="InterPro" id="IPR015919">
    <property type="entry name" value="Cadherin-like_sf"/>
</dbReference>
<evidence type="ECO:0000256" key="2">
    <source>
        <dbReference type="ARBA" id="ARBA00022692"/>
    </source>
</evidence>
<evidence type="ECO:0000259" key="11">
    <source>
        <dbReference type="PROSITE" id="PS50268"/>
    </source>
</evidence>
<dbReference type="GO" id="GO:0007043">
    <property type="term" value="P:cell-cell junction assembly"/>
    <property type="evidence" value="ECO:0007669"/>
    <property type="project" value="TreeGrafter"/>
</dbReference>
<dbReference type="PANTHER" id="PTHR24027">
    <property type="entry name" value="CADHERIN-23"/>
    <property type="match status" value="1"/>
</dbReference>
<dbReference type="GO" id="GO:0005509">
    <property type="term" value="F:calcium ion binding"/>
    <property type="evidence" value="ECO:0007669"/>
    <property type="project" value="UniProtKB-UniRule"/>
</dbReference>
<evidence type="ECO:0000256" key="10">
    <source>
        <dbReference type="SAM" id="SignalP"/>
    </source>
</evidence>
<evidence type="ECO:0000256" key="9">
    <source>
        <dbReference type="SAM" id="Phobius"/>
    </source>
</evidence>
<dbReference type="GO" id="GO:0000902">
    <property type="term" value="P:cell morphogenesis"/>
    <property type="evidence" value="ECO:0007669"/>
    <property type="project" value="TreeGrafter"/>
</dbReference>
<keyword evidence="6 9" id="KW-1133">Transmembrane helix</keyword>
<dbReference type="SUPFAM" id="SSF49313">
    <property type="entry name" value="Cadherin-like"/>
    <property type="match status" value="2"/>
</dbReference>
<keyword evidence="5 8" id="KW-0106">Calcium</keyword>
<dbReference type="AlphaFoldDB" id="A0A1A9WTK8"/>
<dbReference type="InterPro" id="IPR039808">
    <property type="entry name" value="Cadherin"/>
</dbReference>
<dbReference type="GO" id="GO:0005912">
    <property type="term" value="C:adherens junction"/>
    <property type="evidence" value="ECO:0007669"/>
    <property type="project" value="TreeGrafter"/>
</dbReference>
<evidence type="ECO:0000256" key="5">
    <source>
        <dbReference type="ARBA" id="ARBA00022837"/>
    </source>
</evidence>
<feature type="chain" id="PRO_5008400731" description="Cadherin domain-containing protein" evidence="10">
    <location>
        <begin position="24"/>
        <end position="926"/>
    </location>
</feature>
<dbReference type="GO" id="GO:0016342">
    <property type="term" value="C:catenin complex"/>
    <property type="evidence" value="ECO:0007669"/>
    <property type="project" value="TreeGrafter"/>
</dbReference>
<keyword evidence="3 10" id="KW-0732">Signal</keyword>
<reference evidence="13" key="1">
    <citation type="submission" date="2014-03" db="EMBL/GenBank/DDBJ databases">
        <authorList>
            <person name="Aksoy S."/>
            <person name="Warren W."/>
            <person name="Wilson R.K."/>
        </authorList>
    </citation>
    <scope>NUCLEOTIDE SEQUENCE [LARGE SCALE GENOMIC DNA]</scope>
    <source>
        <strain evidence="13">IAEA</strain>
    </source>
</reference>
<dbReference type="PANTHER" id="PTHR24027:SF422">
    <property type="entry name" value="CADHERIN DOMAIN-CONTAINING PROTEIN"/>
    <property type="match status" value="1"/>
</dbReference>
<dbReference type="STRING" id="37001.A0A1A9WTK8"/>
<accession>A0A1A9WTK8</accession>
<dbReference type="GO" id="GO:0008013">
    <property type="term" value="F:beta-catenin binding"/>
    <property type="evidence" value="ECO:0007669"/>
    <property type="project" value="TreeGrafter"/>
</dbReference>
<dbReference type="Proteomes" id="UP000091820">
    <property type="component" value="Unassembled WGS sequence"/>
</dbReference>
<dbReference type="PROSITE" id="PS50268">
    <property type="entry name" value="CADHERIN_2"/>
    <property type="match status" value="2"/>
</dbReference>
<evidence type="ECO:0000313" key="12">
    <source>
        <dbReference type="EnsemblMetazoa" id="GBRI031474-PA"/>
    </source>
</evidence>
<evidence type="ECO:0000256" key="3">
    <source>
        <dbReference type="ARBA" id="ARBA00022729"/>
    </source>
</evidence>
<evidence type="ECO:0000313" key="13">
    <source>
        <dbReference type="Proteomes" id="UP000091820"/>
    </source>
</evidence>
<dbReference type="GO" id="GO:0044331">
    <property type="term" value="P:cell-cell adhesion mediated by cadherin"/>
    <property type="evidence" value="ECO:0007669"/>
    <property type="project" value="TreeGrafter"/>
</dbReference>
<dbReference type="CDD" id="cd11304">
    <property type="entry name" value="Cadherin_repeat"/>
    <property type="match status" value="1"/>
</dbReference>
<keyword evidence="2 9" id="KW-0812">Transmembrane</keyword>
<feature type="transmembrane region" description="Helical" evidence="9">
    <location>
        <begin position="828"/>
        <end position="852"/>
    </location>
</feature>
<evidence type="ECO:0000256" key="6">
    <source>
        <dbReference type="ARBA" id="ARBA00022989"/>
    </source>
</evidence>
<keyword evidence="4" id="KW-0677">Repeat</keyword>
<dbReference type="InterPro" id="IPR020894">
    <property type="entry name" value="Cadherin_CS"/>
</dbReference>
<comment type="subcellular location">
    <subcellularLocation>
        <location evidence="1">Membrane</location>
        <topology evidence="1">Single-pass membrane protein</topology>
    </subcellularLocation>
</comment>